<dbReference type="AlphaFoldDB" id="A0A1G9YF73"/>
<feature type="compositionally biased region" description="Basic and acidic residues" evidence="1">
    <location>
        <begin position="244"/>
        <end position="261"/>
    </location>
</feature>
<dbReference type="Proteomes" id="UP000199370">
    <property type="component" value="Unassembled WGS sequence"/>
</dbReference>
<keyword evidence="2" id="KW-0812">Transmembrane</keyword>
<dbReference type="STRING" id="996166.SAMN05192554_11411"/>
<keyword evidence="2" id="KW-1133">Transmembrane helix</keyword>
<proteinExistence type="predicted"/>
<sequence length="268" mass="30777">MTMTGKTSATFDGWADRLTYILSNAQALVAGLLVSLGVLLWLWRPALPSLPPWTGGVFATVLLFGPPLTGLFVTIIKLFWKLTHEEVYHINAAEDVRRKLYVKPEVWEEKTVEGPAPYQVNDNTAWEVREFEYHEDTGEVVVTGCYMSQMQDSALVTFKSLVYDLHDRFVYAWLERNELRGTETRRALENQQEVINRNAEATERGLMLAPDTVREQWDDTIDRVHDSDDRLEIDEIEDYSTGYDPKRNPNAERIGPKRPPEMQEGDDP</sequence>
<accession>A0A1G9YF73</accession>
<dbReference type="OrthoDB" id="351168at2157"/>
<dbReference type="EMBL" id="FNIA01000014">
    <property type="protein sequence ID" value="SDN07185.1"/>
    <property type="molecule type" value="Genomic_DNA"/>
</dbReference>
<evidence type="ECO:0000256" key="1">
    <source>
        <dbReference type="SAM" id="MobiDB-lite"/>
    </source>
</evidence>
<reference evidence="3 4" key="1">
    <citation type="submission" date="2016-10" db="EMBL/GenBank/DDBJ databases">
        <authorList>
            <person name="de Groot N.N."/>
        </authorList>
    </citation>
    <scope>NUCLEOTIDE SEQUENCE [LARGE SCALE GENOMIC DNA]</scope>
    <source>
        <strain evidence="4">EB21,IBRC-M 10013,KCTC 4048</strain>
    </source>
</reference>
<evidence type="ECO:0000313" key="3">
    <source>
        <dbReference type="EMBL" id="SDN07185.1"/>
    </source>
</evidence>
<keyword evidence="4" id="KW-1185">Reference proteome</keyword>
<organism evidence="3 4">
    <name type="scientific">Haloarchaeobius iranensis</name>
    <dbReference type="NCBI Taxonomy" id="996166"/>
    <lineage>
        <taxon>Archaea</taxon>
        <taxon>Methanobacteriati</taxon>
        <taxon>Methanobacteriota</taxon>
        <taxon>Stenosarchaea group</taxon>
        <taxon>Halobacteria</taxon>
        <taxon>Halobacteriales</taxon>
        <taxon>Halorubellaceae</taxon>
        <taxon>Haloarchaeobius</taxon>
    </lineage>
</organism>
<evidence type="ECO:0000313" key="4">
    <source>
        <dbReference type="Proteomes" id="UP000199370"/>
    </source>
</evidence>
<protein>
    <submittedName>
        <fullName evidence="3">Uncharacterized protein</fullName>
    </submittedName>
</protein>
<dbReference type="RefSeq" id="WP_089734380.1">
    <property type="nucleotide sequence ID" value="NZ_FNIA01000014.1"/>
</dbReference>
<evidence type="ECO:0000256" key="2">
    <source>
        <dbReference type="SAM" id="Phobius"/>
    </source>
</evidence>
<gene>
    <name evidence="3" type="ORF">SAMN05192554_11411</name>
</gene>
<name>A0A1G9YF73_9EURY</name>
<keyword evidence="2" id="KW-0472">Membrane</keyword>
<feature type="transmembrane region" description="Helical" evidence="2">
    <location>
        <begin position="21"/>
        <end position="43"/>
    </location>
</feature>
<feature type="region of interest" description="Disordered" evidence="1">
    <location>
        <begin position="227"/>
        <end position="268"/>
    </location>
</feature>
<feature type="transmembrane region" description="Helical" evidence="2">
    <location>
        <begin position="55"/>
        <end position="80"/>
    </location>
</feature>